<sequence>MRSSETTELGLSLGDRLLIIVGAPVVATPLGFALPSIADWADDRPWLPLPGPLAAIAELEGGWVALALGGAGLVLGLLGGLFLVHECLKVTLSDKDIRIDKGDRSRRIPRADVGTAFVDGKRLVILDPETRELIREEFEGKRSALAEGFRAHGYPWHPDGDPHADLYRRWVPDTPDIPSAANALLKARESALKRKRKDDITELHAEIQKLGIVIRDEPPKQYWRPLVPH</sequence>
<dbReference type="RefSeq" id="WP_120698585.1">
    <property type="nucleotide sequence ID" value="NZ_RBDX01000018.1"/>
</dbReference>
<reference evidence="6 7" key="1">
    <citation type="submission" date="2018-09" db="EMBL/GenBank/DDBJ databases">
        <title>Streptomyces sp. nov. DS1-2, an endophytic actinomycete isolated from roots of Dendrobium scabrilingue.</title>
        <authorList>
            <person name="Kuncharoen N."/>
            <person name="Kudo T."/>
            <person name="Ohkuma M."/>
            <person name="Yuki M."/>
            <person name="Tanasupawat S."/>
        </authorList>
    </citation>
    <scope>NUCLEOTIDE SEQUENCE [LARGE SCALE GENOMIC DNA]</scope>
    <source>
        <strain evidence="4 7">AZ1-7</strain>
        <strain evidence="5 6">DS1-2</strain>
    </source>
</reference>
<dbReference type="AlphaFoldDB" id="A0A3A9WL58"/>
<evidence type="ECO:0000259" key="2">
    <source>
        <dbReference type="Pfam" id="PF23493"/>
    </source>
</evidence>
<evidence type="ECO:0000313" key="6">
    <source>
        <dbReference type="Proteomes" id="UP000268652"/>
    </source>
</evidence>
<evidence type="ECO:0000259" key="3">
    <source>
        <dbReference type="Pfam" id="PF23494"/>
    </source>
</evidence>
<gene>
    <name evidence="5" type="ORF">D7318_20525</name>
    <name evidence="4" type="ORF">D7319_21060</name>
</gene>
<keyword evidence="1" id="KW-0472">Membrane</keyword>
<accession>A0A3A9WL58</accession>
<dbReference type="OrthoDB" id="5145029at2"/>
<dbReference type="Pfam" id="PF23494">
    <property type="entry name" value="bPH_10"/>
    <property type="match status" value="1"/>
</dbReference>
<dbReference type="EMBL" id="RBDX01000018">
    <property type="protein sequence ID" value="RKN06887.1"/>
    <property type="molecule type" value="Genomic_DNA"/>
</dbReference>
<evidence type="ECO:0000313" key="4">
    <source>
        <dbReference type="EMBL" id="RKN06887.1"/>
    </source>
</evidence>
<proteinExistence type="predicted"/>
<feature type="domain" description="Cysteinyl-tRNA ligase anticodon binding" evidence="2">
    <location>
        <begin position="174"/>
        <end position="224"/>
    </location>
</feature>
<dbReference type="Proteomes" id="UP000268652">
    <property type="component" value="Unassembled WGS sequence"/>
</dbReference>
<dbReference type="EMBL" id="RBDY01000016">
    <property type="protein sequence ID" value="RKN19505.1"/>
    <property type="molecule type" value="Genomic_DNA"/>
</dbReference>
<keyword evidence="1" id="KW-0812">Transmembrane</keyword>
<dbReference type="Proteomes" id="UP000275024">
    <property type="component" value="Unassembled WGS sequence"/>
</dbReference>
<keyword evidence="1" id="KW-1133">Transmembrane helix</keyword>
<protein>
    <submittedName>
        <fullName evidence="4">DUF308 domain-containing protein</fullName>
    </submittedName>
</protein>
<keyword evidence="6" id="KW-1185">Reference proteome</keyword>
<feature type="transmembrane region" description="Helical" evidence="1">
    <location>
        <begin position="17"/>
        <end position="41"/>
    </location>
</feature>
<comment type="caution">
    <text evidence="4">The sequence shown here is derived from an EMBL/GenBank/DDBJ whole genome shotgun (WGS) entry which is preliminary data.</text>
</comment>
<dbReference type="InterPro" id="IPR056411">
    <property type="entry name" value="CysS_C"/>
</dbReference>
<organism evidence="4 7">
    <name type="scientific">Streptomyces radicis</name>
    <dbReference type="NCBI Taxonomy" id="1750517"/>
    <lineage>
        <taxon>Bacteria</taxon>
        <taxon>Bacillati</taxon>
        <taxon>Actinomycetota</taxon>
        <taxon>Actinomycetes</taxon>
        <taxon>Kitasatosporales</taxon>
        <taxon>Streptomycetaceae</taxon>
        <taxon>Streptomyces</taxon>
    </lineage>
</organism>
<evidence type="ECO:0000313" key="5">
    <source>
        <dbReference type="EMBL" id="RKN19505.1"/>
    </source>
</evidence>
<feature type="domain" description="YqeB PH" evidence="3">
    <location>
        <begin position="7"/>
        <end position="157"/>
    </location>
</feature>
<name>A0A3A9WL58_9ACTN</name>
<dbReference type="InterPro" id="IPR057798">
    <property type="entry name" value="PH_YqeB"/>
</dbReference>
<feature type="transmembrane region" description="Helical" evidence="1">
    <location>
        <begin position="61"/>
        <end position="84"/>
    </location>
</feature>
<evidence type="ECO:0000313" key="7">
    <source>
        <dbReference type="Proteomes" id="UP000275024"/>
    </source>
</evidence>
<dbReference type="Pfam" id="PF23493">
    <property type="entry name" value="CysS_C"/>
    <property type="match status" value="1"/>
</dbReference>
<evidence type="ECO:0000256" key="1">
    <source>
        <dbReference type="SAM" id="Phobius"/>
    </source>
</evidence>